<dbReference type="KEGG" id="mcg:GL4_0642"/>
<name>A0A0A8JZV3_9HYPH</name>
<dbReference type="AlphaFoldDB" id="A0A0A8JZV3"/>
<reference evidence="1 2" key="1">
    <citation type="submission" date="2014-09" db="EMBL/GenBank/DDBJ databases">
        <title>Genome sequencing of Methyloceanibacter caenitepidi Gela4.</title>
        <authorList>
            <person name="Takeuchi M."/>
            <person name="Susumu S."/>
            <person name="Kamagata Y."/>
            <person name="Oshima K."/>
            <person name="Hattori M."/>
            <person name="Iwasaki W."/>
        </authorList>
    </citation>
    <scope>NUCLEOTIDE SEQUENCE [LARGE SCALE GENOMIC DNA]</scope>
    <source>
        <strain evidence="1 2">Gela4</strain>
    </source>
</reference>
<sequence>MQYQQLAAPSTPDMIRVVDVKAFDGKLYVVAEYDDGNLYHFYDGSRVTGWDTLGDANSSYEAVAEALAARIEASGVVRARVAGAAIQITAKTAGTEFTCTAAATDVDADSSVPTATRSAVTANVSEVEEVLSTGSVQITGGTFDPGNNKINQVTVNGVPLLEDPVLWTTSNNATANALAIEINNNSLTSGYSATAADDTVTISAAPGTGTTPNGYAVASVPAGDVTTIDANMADGVAYVAPVAQVDKVVIAGSSFDATDLWQVVVNGTTYQTTGRAAGTGTSVFVFKKRVWSTARSLLRYCQVNDPADWTTTATPASDAGFINISSDSEGAQSLVCLAKYYNSAAIFSRQTITFYQLFVDATNNALDNSLESTGTVSARSAIPYGNNDVYYLSDSGIRSIRAREGTDTPAVSDVGSALDPFVQEVMRAVDGDTLGRAVAIIEPIDGRYMLAVGDKIITLSYFPSSKITAWTYIEPGFSVTDFAKSGRELYSRAGDTIYIYGGFDGETYPDEDEQETVFETPFMAANDPAGKKQLTGFDAALEGDWVGKILVDPNDTQKVLNIPAGVLNRTTYHLPEIKIPGLTSHMAFRGTCASAGMRVFSSLAIHYDKEGAA</sequence>
<organism evidence="1 2">
    <name type="scientific">Methyloceanibacter caenitepidi</name>
    <dbReference type="NCBI Taxonomy" id="1384459"/>
    <lineage>
        <taxon>Bacteria</taxon>
        <taxon>Pseudomonadati</taxon>
        <taxon>Pseudomonadota</taxon>
        <taxon>Alphaproteobacteria</taxon>
        <taxon>Hyphomicrobiales</taxon>
        <taxon>Hyphomicrobiaceae</taxon>
        <taxon>Methyloceanibacter</taxon>
    </lineage>
</organism>
<keyword evidence="2" id="KW-1185">Reference proteome</keyword>
<evidence type="ECO:0000313" key="1">
    <source>
        <dbReference type="EMBL" id="BAQ16105.1"/>
    </source>
</evidence>
<dbReference type="Proteomes" id="UP000031643">
    <property type="component" value="Chromosome"/>
</dbReference>
<dbReference type="EMBL" id="AP014648">
    <property type="protein sequence ID" value="BAQ16105.1"/>
    <property type="molecule type" value="Genomic_DNA"/>
</dbReference>
<dbReference type="HOGENOM" id="CLU_445366_0_0_5"/>
<gene>
    <name evidence="1" type="ORF">GL4_0642</name>
</gene>
<protein>
    <submittedName>
        <fullName evidence="1">Uncharacterized protein</fullName>
    </submittedName>
</protein>
<proteinExistence type="predicted"/>
<accession>A0A0A8JZV3</accession>
<evidence type="ECO:0000313" key="2">
    <source>
        <dbReference type="Proteomes" id="UP000031643"/>
    </source>
</evidence>
<dbReference type="STRING" id="1384459.GL4_0642"/>